<comment type="caution">
    <text evidence="1">The sequence shown here is derived from an EMBL/GenBank/DDBJ whole genome shotgun (WGS) entry which is preliminary data.</text>
</comment>
<protein>
    <submittedName>
        <fullName evidence="1">Uncharacterized protein</fullName>
    </submittedName>
</protein>
<reference evidence="1 2" key="1">
    <citation type="submission" date="2018-04" db="EMBL/GenBank/DDBJ databases">
        <title>Genomic Encyclopedia of Archaeal and Bacterial Type Strains, Phase II (KMG-II): from individual species to whole genera.</title>
        <authorList>
            <person name="Goeker M."/>
        </authorList>
    </citation>
    <scope>NUCLEOTIDE SEQUENCE [LARGE SCALE GENOMIC DNA]</scope>
    <source>
        <strain evidence="1 2">DSM 25521</strain>
    </source>
</reference>
<accession>A0A2T4ZFK6</accession>
<dbReference type="Proteomes" id="UP000241808">
    <property type="component" value="Unassembled WGS sequence"/>
</dbReference>
<evidence type="ECO:0000313" key="1">
    <source>
        <dbReference type="EMBL" id="PTM60702.1"/>
    </source>
</evidence>
<keyword evidence="2" id="KW-1185">Reference proteome</keyword>
<proteinExistence type="predicted"/>
<sequence>MGKRGQCGIRSWRAVDAGGPRGRCQALLAAEAVFASEPSGLSAAPRLAAALRRERARMHGGDYDFTRHWVLSRALALLAAGRARQPNPKTTKAPPGDG</sequence>
<name>A0A2T4ZFK6_9HYPH</name>
<evidence type="ECO:0000313" key="2">
    <source>
        <dbReference type="Proteomes" id="UP000241808"/>
    </source>
</evidence>
<gene>
    <name evidence="1" type="ORF">C8P69_10284</name>
</gene>
<dbReference type="EMBL" id="PZZL01000002">
    <property type="protein sequence ID" value="PTM60702.1"/>
    <property type="molecule type" value="Genomic_DNA"/>
</dbReference>
<organism evidence="1 2">
    <name type="scientific">Phreatobacter oligotrophus</name>
    <dbReference type="NCBI Taxonomy" id="1122261"/>
    <lineage>
        <taxon>Bacteria</taxon>
        <taxon>Pseudomonadati</taxon>
        <taxon>Pseudomonadota</taxon>
        <taxon>Alphaproteobacteria</taxon>
        <taxon>Hyphomicrobiales</taxon>
        <taxon>Phreatobacteraceae</taxon>
        <taxon>Phreatobacter</taxon>
    </lineage>
</organism>
<dbReference type="AlphaFoldDB" id="A0A2T4ZFK6"/>